<accession>B9N1D4</accession>
<proteinExistence type="predicted"/>
<organism evidence="2 3">
    <name type="scientific">Populus trichocarpa</name>
    <name type="common">Western balsam poplar</name>
    <name type="synonym">Populus balsamifera subsp. trichocarpa</name>
    <dbReference type="NCBI Taxonomy" id="3694"/>
    <lineage>
        <taxon>Eukaryota</taxon>
        <taxon>Viridiplantae</taxon>
        <taxon>Streptophyta</taxon>
        <taxon>Embryophyta</taxon>
        <taxon>Tracheophyta</taxon>
        <taxon>Spermatophyta</taxon>
        <taxon>Magnoliopsida</taxon>
        <taxon>eudicotyledons</taxon>
        <taxon>Gunneridae</taxon>
        <taxon>Pentapetalae</taxon>
        <taxon>rosids</taxon>
        <taxon>fabids</taxon>
        <taxon>Malpighiales</taxon>
        <taxon>Salicaceae</taxon>
        <taxon>Saliceae</taxon>
        <taxon>Populus</taxon>
    </lineage>
</organism>
<keyword evidence="3" id="KW-1185">Reference proteome</keyword>
<dbReference type="Proteomes" id="UP000006729">
    <property type="component" value="Chromosome 1"/>
</dbReference>
<feature type="transmembrane region" description="Helical" evidence="1">
    <location>
        <begin position="6"/>
        <end position="33"/>
    </location>
</feature>
<dbReference type="InParanoid" id="B9N1D4"/>
<evidence type="ECO:0000313" key="2">
    <source>
        <dbReference type="EMBL" id="PNT59190.1"/>
    </source>
</evidence>
<sequence length="80" mass="9315">MFTIQWIIVVLVFYVLSWLWLISTNQFVLCLDLNILKQLCEMKEPSGKLIINDLTMVLGSTSQVIILLNYLIILLFILNK</sequence>
<protein>
    <submittedName>
        <fullName evidence="2">Uncharacterized protein</fullName>
    </submittedName>
</protein>
<evidence type="ECO:0000313" key="3">
    <source>
        <dbReference type="Proteomes" id="UP000006729"/>
    </source>
</evidence>
<dbReference type="AlphaFoldDB" id="B9N1D4"/>
<keyword evidence="1" id="KW-0812">Transmembrane</keyword>
<name>B9N1D4_POPTR</name>
<dbReference type="EMBL" id="CM009290">
    <property type="protein sequence ID" value="PNT59190.1"/>
    <property type="molecule type" value="Genomic_DNA"/>
</dbReference>
<keyword evidence="1" id="KW-1133">Transmembrane helix</keyword>
<evidence type="ECO:0000256" key="1">
    <source>
        <dbReference type="SAM" id="Phobius"/>
    </source>
</evidence>
<dbReference type="HOGENOM" id="CLU_2594251_0_0_1"/>
<gene>
    <name evidence="2" type="ORF">POPTR_001G396000</name>
</gene>
<feature type="transmembrane region" description="Helical" evidence="1">
    <location>
        <begin position="54"/>
        <end position="78"/>
    </location>
</feature>
<reference evidence="2 3" key="1">
    <citation type="journal article" date="2006" name="Science">
        <title>The genome of black cottonwood, Populus trichocarpa (Torr. &amp; Gray).</title>
        <authorList>
            <person name="Tuskan G.A."/>
            <person name="Difazio S."/>
            <person name="Jansson S."/>
            <person name="Bohlmann J."/>
            <person name="Grigoriev I."/>
            <person name="Hellsten U."/>
            <person name="Putnam N."/>
            <person name="Ralph S."/>
            <person name="Rombauts S."/>
            <person name="Salamov A."/>
            <person name="Schein J."/>
            <person name="Sterck L."/>
            <person name="Aerts A."/>
            <person name="Bhalerao R.R."/>
            <person name="Bhalerao R.P."/>
            <person name="Blaudez D."/>
            <person name="Boerjan W."/>
            <person name="Brun A."/>
            <person name="Brunner A."/>
            <person name="Busov V."/>
            <person name="Campbell M."/>
            <person name="Carlson J."/>
            <person name="Chalot M."/>
            <person name="Chapman J."/>
            <person name="Chen G.L."/>
            <person name="Cooper D."/>
            <person name="Coutinho P.M."/>
            <person name="Couturier J."/>
            <person name="Covert S."/>
            <person name="Cronk Q."/>
            <person name="Cunningham R."/>
            <person name="Davis J."/>
            <person name="Degroeve S."/>
            <person name="Dejardin A."/>
            <person name="Depamphilis C."/>
            <person name="Detter J."/>
            <person name="Dirks B."/>
            <person name="Dubchak I."/>
            <person name="Duplessis S."/>
            <person name="Ehlting J."/>
            <person name="Ellis B."/>
            <person name="Gendler K."/>
            <person name="Goodstein D."/>
            <person name="Gribskov M."/>
            <person name="Grimwood J."/>
            <person name="Groover A."/>
            <person name="Gunter L."/>
            <person name="Hamberger B."/>
            <person name="Heinze B."/>
            <person name="Helariutta Y."/>
            <person name="Henrissat B."/>
            <person name="Holligan D."/>
            <person name="Holt R."/>
            <person name="Huang W."/>
            <person name="Islam-Faridi N."/>
            <person name="Jones S."/>
            <person name="Jones-Rhoades M."/>
            <person name="Jorgensen R."/>
            <person name="Joshi C."/>
            <person name="Kangasjarvi J."/>
            <person name="Karlsson J."/>
            <person name="Kelleher C."/>
            <person name="Kirkpatrick R."/>
            <person name="Kirst M."/>
            <person name="Kohler A."/>
            <person name="Kalluri U."/>
            <person name="Larimer F."/>
            <person name="Leebens-Mack J."/>
            <person name="Leple J.C."/>
            <person name="Locascio P."/>
            <person name="Lou Y."/>
            <person name="Lucas S."/>
            <person name="Martin F."/>
            <person name="Montanini B."/>
            <person name="Napoli C."/>
            <person name="Nelson D.R."/>
            <person name="Nelson C."/>
            <person name="Nieminen K."/>
            <person name="Nilsson O."/>
            <person name="Pereda V."/>
            <person name="Peter G."/>
            <person name="Philippe R."/>
            <person name="Pilate G."/>
            <person name="Poliakov A."/>
            <person name="Razumovskaya J."/>
            <person name="Richardson P."/>
            <person name="Rinaldi C."/>
            <person name="Ritland K."/>
            <person name="Rouze P."/>
            <person name="Ryaboy D."/>
            <person name="Schmutz J."/>
            <person name="Schrader J."/>
            <person name="Segerman B."/>
            <person name="Shin H."/>
            <person name="Siddiqui A."/>
            <person name="Sterky F."/>
            <person name="Terry A."/>
            <person name="Tsai C.J."/>
            <person name="Uberbacher E."/>
            <person name="Unneberg P."/>
            <person name="Vahala J."/>
            <person name="Wall K."/>
            <person name="Wessler S."/>
            <person name="Yang G."/>
            <person name="Yin T."/>
            <person name="Douglas C."/>
            <person name="Marra M."/>
            <person name="Sandberg G."/>
            <person name="Van de Peer Y."/>
            <person name="Rokhsar D."/>
        </authorList>
    </citation>
    <scope>NUCLEOTIDE SEQUENCE [LARGE SCALE GENOMIC DNA]</scope>
    <source>
        <strain evidence="3">cv. Nisqually</strain>
    </source>
</reference>
<keyword evidence="1" id="KW-0472">Membrane</keyword>